<dbReference type="InterPro" id="IPR009057">
    <property type="entry name" value="Homeodomain-like_sf"/>
</dbReference>
<proteinExistence type="predicted"/>
<dbReference type="Pfam" id="PF12833">
    <property type="entry name" value="HTH_18"/>
    <property type="match status" value="1"/>
</dbReference>
<evidence type="ECO:0000256" key="1">
    <source>
        <dbReference type="ARBA" id="ARBA00023015"/>
    </source>
</evidence>
<sequence length="282" mass="32368">MSDKQERYDISEKTHQEFVDQSHVLAFEELGIVQCGTASCRDFFSVYRKNQQKHMLLYTVRGKGCLESEGCLYILEPGSCITVPAGVENGFGIEEETWQIAWIFLSHDKQWENVVTDEVSYTLSPAAEVVSSCIHTLLRSIALPIDLGGAIANHSVAQIEFMINAPVPQQQSRNLIRLRRVFDGVQKQLHKEWNVHELASLFPCSEPHFHRLCQRYYSHGPMTHIMRMRMEYAARLLKSSDWSIQHIGEIVGYPNAANFSTRFKAWSGMTPRQFKRGVHNEH</sequence>
<evidence type="ECO:0000259" key="4">
    <source>
        <dbReference type="PROSITE" id="PS01124"/>
    </source>
</evidence>
<feature type="domain" description="HTH araC/xylS-type" evidence="4">
    <location>
        <begin position="179"/>
        <end position="277"/>
    </location>
</feature>
<dbReference type="SMART" id="SM00342">
    <property type="entry name" value="HTH_ARAC"/>
    <property type="match status" value="1"/>
</dbReference>
<dbReference type="PROSITE" id="PS01124">
    <property type="entry name" value="HTH_ARAC_FAMILY_2"/>
    <property type="match status" value="1"/>
</dbReference>
<protein>
    <submittedName>
        <fullName evidence="5">Helix-turn-helix transcriptional regulator</fullName>
    </submittedName>
</protein>
<dbReference type="PANTHER" id="PTHR43280:SF2">
    <property type="entry name" value="HTH-TYPE TRANSCRIPTIONAL REGULATOR EXSA"/>
    <property type="match status" value="1"/>
</dbReference>
<dbReference type="SUPFAM" id="SSF51215">
    <property type="entry name" value="Regulatory protein AraC"/>
    <property type="match status" value="1"/>
</dbReference>
<dbReference type="AlphaFoldDB" id="A0A7V7NV23"/>
<accession>A0A7V7NV23</accession>
<keyword evidence="2" id="KW-0238">DNA-binding</keyword>
<dbReference type="GO" id="GO:0003700">
    <property type="term" value="F:DNA-binding transcription factor activity"/>
    <property type="evidence" value="ECO:0007669"/>
    <property type="project" value="InterPro"/>
</dbReference>
<organism evidence="5 6">
    <name type="scientific">Vibrio chagasii</name>
    <dbReference type="NCBI Taxonomy" id="170679"/>
    <lineage>
        <taxon>Bacteria</taxon>
        <taxon>Pseudomonadati</taxon>
        <taxon>Pseudomonadota</taxon>
        <taxon>Gammaproteobacteria</taxon>
        <taxon>Vibrionales</taxon>
        <taxon>Vibrionaceae</taxon>
        <taxon>Vibrio</taxon>
    </lineage>
</organism>
<evidence type="ECO:0000256" key="3">
    <source>
        <dbReference type="ARBA" id="ARBA00023163"/>
    </source>
</evidence>
<evidence type="ECO:0000313" key="6">
    <source>
        <dbReference type="Proteomes" id="UP000423756"/>
    </source>
</evidence>
<reference evidence="5 6" key="1">
    <citation type="submission" date="2019-09" db="EMBL/GenBank/DDBJ databases">
        <title>Draft genome sequences of 48 bacterial type strains from the CCUG.</title>
        <authorList>
            <person name="Tunovic T."/>
            <person name="Pineiro-Iglesias B."/>
            <person name="Unosson C."/>
            <person name="Inganas E."/>
            <person name="Ohlen M."/>
            <person name="Cardew S."/>
            <person name="Jensie-Markopoulos S."/>
            <person name="Salva-Serra F."/>
            <person name="Jaen-Luchoro D."/>
            <person name="Karlsson R."/>
            <person name="Svensson-Stadler L."/>
            <person name="Chun J."/>
            <person name="Moore E."/>
        </authorList>
    </citation>
    <scope>NUCLEOTIDE SEQUENCE [LARGE SCALE GENOMIC DNA]</scope>
    <source>
        <strain evidence="5 6">CCUG 48643</strain>
    </source>
</reference>
<comment type="caution">
    <text evidence="5">The sequence shown here is derived from an EMBL/GenBank/DDBJ whole genome shotgun (WGS) entry which is preliminary data.</text>
</comment>
<dbReference type="PANTHER" id="PTHR43280">
    <property type="entry name" value="ARAC-FAMILY TRANSCRIPTIONAL REGULATOR"/>
    <property type="match status" value="1"/>
</dbReference>
<keyword evidence="1" id="KW-0805">Transcription regulation</keyword>
<dbReference type="SUPFAM" id="SSF46689">
    <property type="entry name" value="Homeodomain-like"/>
    <property type="match status" value="1"/>
</dbReference>
<dbReference type="InterPro" id="IPR037923">
    <property type="entry name" value="HTH-like"/>
</dbReference>
<name>A0A7V7NV23_9VIBR</name>
<dbReference type="InterPro" id="IPR018060">
    <property type="entry name" value="HTH_AraC"/>
</dbReference>
<keyword evidence="3" id="KW-0804">Transcription</keyword>
<gene>
    <name evidence="5" type="ORF">F7Q91_08535</name>
</gene>
<evidence type="ECO:0000313" key="5">
    <source>
        <dbReference type="EMBL" id="KAB0480604.1"/>
    </source>
</evidence>
<dbReference type="RefSeq" id="WP_137407400.1">
    <property type="nucleotide sequence ID" value="NZ_AP025466.1"/>
</dbReference>
<dbReference type="Gene3D" id="1.10.10.60">
    <property type="entry name" value="Homeodomain-like"/>
    <property type="match status" value="1"/>
</dbReference>
<dbReference type="GO" id="GO:0043565">
    <property type="term" value="F:sequence-specific DNA binding"/>
    <property type="evidence" value="ECO:0007669"/>
    <property type="project" value="InterPro"/>
</dbReference>
<dbReference type="EMBL" id="VZPX01000013">
    <property type="protein sequence ID" value="KAB0480604.1"/>
    <property type="molecule type" value="Genomic_DNA"/>
</dbReference>
<dbReference type="GeneID" id="77343169"/>
<dbReference type="Gene3D" id="2.60.120.280">
    <property type="entry name" value="Regulatory protein AraC"/>
    <property type="match status" value="1"/>
</dbReference>
<evidence type="ECO:0000256" key="2">
    <source>
        <dbReference type="ARBA" id="ARBA00023125"/>
    </source>
</evidence>
<dbReference type="Proteomes" id="UP000423756">
    <property type="component" value="Unassembled WGS sequence"/>
</dbReference>